<evidence type="ECO:0000256" key="4">
    <source>
        <dbReference type="ARBA" id="ARBA00022833"/>
    </source>
</evidence>
<evidence type="ECO:0000256" key="2">
    <source>
        <dbReference type="ARBA" id="ARBA00022670"/>
    </source>
</evidence>
<sequence length="939" mass="104058">MTIAKLRIISAAVLLSCSLMAQAAINLADQIPVAPDVKVGKLPNGLTYYIKKNGRPEKKLELRLVVKAGSILEDEDQRGLAHFTEHMAFNGSTNFKRHELISYLQSIGVKFGADLNAYTSFDETVYMLPIPTDKKESVEKGFLVLEDWAHGLTLNDADIDSERGIVLEELRAGKGASDRMNKQLWPKLFNGSRYADRLPIGKEETLKSFKPEAIKRFYKDWYRPDLMAVIVVGDIEPAEAERLVRQHFGKLKQPDNPRPRVYAQIPSRTASESLVVTDKEAAGNMVFIRYPIERDIDRGDFADYREQTVERLYSAMLGQRMAELTQRADPPFIQGGSSRGKVALGYRSFQAGAVLGKGGALPAIQALVQEDERARQFGFTASELERTKKNMLRGVERSYAERDKSDSVSHVGELIRNFLENEPIPGIANEYQYLNELIPGITLDEVNAAMRKAVPSGQPKLVVYMGSDKAETPVPKGEELLAAVNAAEAAPVKAQEEKVYATQLMDTPPKAGTIVKETVDKALGTTELVLSNGVRVVLKPTDFKNDQVLMGAHRPGGQSLYEQKDFFNARYASTIVSQMGLMNYSPLELGKVLAGRTVNSGASIVELSEGLRGNASSADLETMLQLVHLQFTQPRKDAGLYASFIGKQREMARTTLSNPDALFADTLIAAMYNNNPLVPRVPRVEDFDRIQLDRVLEIYKERFASARDFSFFLVGSFDVAKVKPLLATYLASLPAPAIPAAYRDQGVRPVKGVVKTAVYKGTEPKSKVTLVFSGDAAYSEEEQMRFQALLEVANIKLIEVLREKMGLIYSGQMGGGMAKHPYGSYNITASLPCAPDNVDMVVTAAMRLIRTLQEEGPDPADLAKVKENWTTNHRKSLRENGYWLGRLQSAHMNGTDPASILHYAERVAEIKPADVQAAAKRYFNLENYVQAVLYPEAKQ</sequence>
<dbReference type="OrthoDB" id="9811314at2"/>
<keyword evidence="4" id="KW-0862">Zinc</keyword>
<dbReference type="Proteomes" id="UP000199391">
    <property type="component" value="Unassembled WGS sequence"/>
</dbReference>
<evidence type="ECO:0000256" key="1">
    <source>
        <dbReference type="ARBA" id="ARBA00007261"/>
    </source>
</evidence>
<keyword evidence="3" id="KW-0378">Hydrolase</keyword>
<feature type="domain" description="Peptidase M16 C-terminal" evidence="8">
    <location>
        <begin position="690"/>
        <end position="867"/>
    </location>
</feature>
<dbReference type="InterPro" id="IPR011249">
    <property type="entry name" value="Metalloenz_LuxS/M16"/>
</dbReference>
<dbReference type="Gene3D" id="3.30.830.10">
    <property type="entry name" value="Metalloenzyme, LuxS/M16 peptidase-like"/>
    <property type="match status" value="4"/>
</dbReference>
<feature type="domain" description="Peptidase M16 C-terminal" evidence="8">
    <location>
        <begin position="209"/>
        <end position="391"/>
    </location>
</feature>
<comment type="similarity">
    <text evidence="1">Belongs to the peptidase M16 family.</text>
</comment>
<dbReference type="InterPro" id="IPR007863">
    <property type="entry name" value="Peptidase_M16_C"/>
</dbReference>
<dbReference type="PANTHER" id="PTHR43690">
    <property type="entry name" value="NARDILYSIN"/>
    <property type="match status" value="1"/>
</dbReference>
<dbReference type="PANTHER" id="PTHR43690:SF34">
    <property type="entry name" value="ZINC PROTEASE PQQL-LIKE"/>
    <property type="match status" value="1"/>
</dbReference>
<proteinExistence type="inferred from homology"/>
<reference evidence="10" key="1">
    <citation type="submission" date="2016-10" db="EMBL/GenBank/DDBJ databases">
        <authorList>
            <person name="Varghese N."/>
            <person name="Submissions S."/>
        </authorList>
    </citation>
    <scope>NUCLEOTIDE SEQUENCE [LARGE SCALE GENOMIC DNA]</scope>
    <source>
        <strain evidence="10">CGMCC 1.11014</strain>
    </source>
</reference>
<evidence type="ECO:0000259" key="7">
    <source>
        <dbReference type="Pfam" id="PF00675"/>
    </source>
</evidence>
<dbReference type="EMBL" id="FPBO01000012">
    <property type="protein sequence ID" value="SFU85768.1"/>
    <property type="molecule type" value="Genomic_DNA"/>
</dbReference>
<dbReference type="STRING" id="1035707.SAMN05216552_10127"/>
<dbReference type="GO" id="GO:0006508">
    <property type="term" value="P:proteolysis"/>
    <property type="evidence" value="ECO:0007669"/>
    <property type="project" value="UniProtKB-KW"/>
</dbReference>
<dbReference type="GO" id="GO:0046872">
    <property type="term" value="F:metal ion binding"/>
    <property type="evidence" value="ECO:0007669"/>
    <property type="project" value="InterPro"/>
</dbReference>
<keyword evidence="6" id="KW-0732">Signal</keyword>
<gene>
    <name evidence="9" type="ORF">SAMN05216552_10127</name>
</gene>
<dbReference type="Pfam" id="PF00675">
    <property type="entry name" value="Peptidase_M16"/>
    <property type="match status" value="1"/>
</dbReference>
<dbReference type="AlphaFoldDB" id="A0A1I7JKV8"/>
<keyword evidence="5" id="KW-0482">Metalloprotease</keyword>
<protein>
    <submittedName>
        <fullName evidence="9">Zinc protease</fullName>
    </submittedName>
</protein>
<keyword evidence="10" id="KW-1185">Reference proteome</keyword>
<evidence type="ECO:0000256" key="3">
    <source>
        <dbReference type="ARBA" id="ARBA00022801"/>
    </source>
</evidence>
<feature type="signal peptide" evidence="6">
    <location>
        <begin position="1"/>
        <end position="23"/>
    </location>
</feature>
<evidence type="ECO:0000256" key="5">
    <source>
        <dbReference type="ARBA" id="ARBA00023049"/>
    </source>
</evidence>
<name>A0A1I7JKV8_9BURK</name>
<feature type="domain" description="Peptidase M16 N-terminal" evidence="7">
    <location>
        <begin position="54"/>
        <end position="174"/>
    </location>
</feature>
<dbReference type="SUPFAM" id="SSF63411">
    <property type="entry name" value="LuxS/MPP-like metallohydrolase"/>
    <property type="match status" value="4"/>
</dbReference>
<keyword evidence="2 9" id="KW-0645">Protease</keyword>
<feature type="chain" id="PRO_5011488274" evidence="6">
    <location>
        <begin position="24"/>
        <end position="939"/>
    </location>
</feature>
<evidence type="ECO:0000259" key="8">
    <source>
        <dbReference type="Pfam" id="PF05193"/>
    </source>
</evidence>
<dbReference type="RefSeq" id="WP_093556209.1">
    <property type="nucleotide sequence ID" value="NZ_FPBO01000012.1"/>
</dbReference>
<organism evidence="9 10">
    <name type="scientific">Pseudoduganella namucuonensis</name>
    <dbReference type="NCBI Taxonomy" id="1035707"/>
    <lineage>
        <taxon>Bacteria</taxon>
        <taxon>Pseudomonadati</taxon>
        <taxon>Pseudomonadota</taxon>
        <taxon>Betaproteobacteria</taxon>
        <taxon>Burkholderiales</taxon>
        <taxon>Oxalobacteraceae</taxon>
        <taxon>Telluria group</taxon>
        <taxon>Pseudoduganella</taxon>
    </lineage>
</organism>
<dbReference type="InterPro" id="IPR011765">
    <property type="entry name" value="Pept_M16_N"/>
</dbReference>
<evidence type="ECO:0000313" key="9">
    <source>
        <dbReference type="EMBL" id="SFU85768.1"/>
    </source>
</evidence>
<dbReference type="Pfam" id="PF05193">
    <property type="entry name" value="Peptidase_M16_C"/>
    <property type="match status" value="2"/>
</dbReference>
<accession>A0A1I7JKV8</accession>
<dbReference type="InterPro" id="IPR050626">
    <property type="entry name" value="Peptidase_M16"/>
</dbReference>
<evidence type="ECO:0000313" key="10">
    <source>
        <dbReference type="Proteomes" id="UP000199391"/>
    </source>
</evidence>
<dbReference type="GO" id="GO:0008237">
    <property type="term" value="F:metallopeptidase activity"/>
    <property type="evidence" value="ECO:0007669"/>
    <property type="project" value="UniProtKB-KW"/>
</dbReference>
<evidence type="ECO:0000256" key="6">
    <source>
        <dbReference type="SAM" id="SignalP"/>
    </source>
</evidence>